<dbReference type="OrthoDB" id="2653709at2"/>
<evidence type="ECO:0000313" key="1">
    <source>
        <dbReference type="EMBL" id="SFE77448.1"/>
    </source>
</evidence>
<organism evidence="1 2">
    <name type="scientific">Paenibacillus catalpae</name>
    <dbReference type="NCBI Taxonomy" id="1045775"/>
    <lineage>
        <taxon>Bacteria</taxon>
        <taxon>Bacillati</taxon>
        <taxon>Bacillota</taxon>
        <taxon>Bacilli</taxon>
        <taxon>Bacillales</taxon>
        <taxon>Paenibacillaceae</taxon>
        <taxon>Paenibacillus</taxon>
    </lineage>
</organism>
<reference evidence="2" key="1">
    <citation type="submission" date="2016-10" db="EMBL/GenBank/DDBJ databases">
        <authorList>
            <person name="Varghese N."/>
            <person name="Submissions S."/>
        </authorList>
    </citation>
    <scope>NUCLEOTIDE SEQUENCE [LARGE SCALE GENOMIC DNA]</scope>
    <source>
        <strain evidence="2">CGMCC 1.10784</strain>
    </source>
</reference>
<dbReference type="STRING" id="1045775.SAMN05216378_4030"/>
<dbReference type="Proteomes" id="UP000198855">
    <property type="component" value="Unassembled WGS sequence"/>
</dbReference>
<sequence>MSYDFSVSATAVYQEKYIQFLLQNYEDLNQPYPFPVTLSYISSPLLMEGKAILCKNEDGETVGAMGYIHGTGEQDYEDTEVIQLQIVFLHQTRRGSRLLLRAAQFLAQHWDQVQQPPSEIRFWIPNDPSLLRLCSRFANRFTENASLTEFRVSFTSFKAFVLQYNHENYYAEAGGR</sequence>
<protein>
    <recommendedName>
        <fullName evidence="3">N-acetyltransferase domain-containing protein</fullName>
    </recommendedName>
</protein>
<name>A0A1I2DAF1_9BACL</name>
<keyword evidence="2" id="KW-1185">Reference proteome</keyword>
<evidence type="ECO:0000313" key="2">
    <source>
        <dbReference type="Proteomes" id="UP000198855"/>
    </source>
</evidence>
<gene>
    <name evidence="1" type="ORF">SAMN05216378_4030</name>
</gene>
<evidence type="ECO:0008006" key="3">
    <source>
        <dbReference type="Google" id="ProtNLM"/>
    </source>
</evidence>
<dbReference type="AlphaFoldDB" id="A0A1I2DAF1"/>
<dbReference type="RefSeq" id="WP_091188228.1">
    <property type="nucleotide sequence ID" value="NZ_FOMT01000004.1"/>
</dbReference>
<accession>A0A1I2DAF1</accession>
<dbReference type="EMBL" id="FOMT01000004">
    <property type="protein sequence ID" value="SFE77448.1"/>
    <property type="molecule type" value="Genomic_DNA"/>
</dbReference>
<proteinExistence type="predicted"/>